<reference evidence="3" key="1">
    <citation type="journal article" date="2012" name="J. Bacteriol.">
        <title>Revised Genome Sequence of Burkholderia thailandensis MSMB43 with Improved Annotation.</title>
        <authorList>
            <person name="Zhuo Y."/>
            <person name="Liu L."/>
            <person name="Wang Q."/>
            <person name="Liu X."/>
            <person name="Ren B."/>
            <person name="Liu M."/>
            <person name="Ni P."/>
            <person name="Cheng Y.Q."/>
            <person name="Zhang L."/>
        </authorList>
    </citation>
    <scope>NUCLEOTIDE SEQUENCE [LARGE SCALE GENOMIC DNA]</scope>
    <source>
        <strain evidence="3">MSMB43</strain>
    </source>
</reference>
<name>A0ABN0GDN7_9BURK</name>
<feature type="region of interest" description="Disordered" evidence="1">
    <location>
        <begin position="156"/>
        <end position="197"/>
    </location>
</feature>
<dbReference type="EMBL" id="JH692061">
    <property type="protein sequence ID" value="EIP90435.1"/>
    <property type="molecule type" value="Genomic_DNA"/>
</dbReference>
<organism evidence="2 3">
    <name type="scientific">Burkholderia humptydooensis MSMB43</name>
    <dbReference type="NCBI Taxonomy" id="441157"/>
    <lineage>
        <taxon>Bacteria</taxon>
        <taxon>Pseudomonadati</taxon>
        <taxon>Pseudomonadota</taxon>
        <taxon>Betaproteobacteria</taxon>
        <taxon>Burkholderiales</taxon>
        <taxon>Burkholderiaceae</taxon>
        <taxon>Burkholderia</taxon>
        <taxon>pseudomallei group</taxon>
    </lineage>
</organism>
<accession>A0ABN0GDN7</accession>
<keyword evidence="3" id="KW-1185">Reference proteome</keyword>
<evidence type="ECO:0000256" key="1">
    <source>
        <dbReference type="SAM" id="MobiDB-lite"/>
    </source>
</evidence>
<feature type="compositionally biased region" description="Polar residues" evidence="1">
    <location>
        <begin position="156"/>
        <end position="170"/>
    </location>
</feature>
<evidence type="ECO:0000313" key="2">
    <source>
        <dbReference type="EMBL" id="EIP90435.1"/>
    </source>
</evidence>
<proteinExistence type="predicted"/>
<gene>
    <name evidence="2" type="ORF">A33K_14025</name>
</gene>
<protein>
    <submittedName>
        <fullName evidence="2">Uncharacterized protein</fullName>
    </submittedName>
</protein>
<feature type="compositionally biased region" description="Low complexity" evidence="1">
    <location>
        <begin position="183"/>
        <end position="197"/>
    </location>
</feature>
<evidence type="ECO:0000313" key="3">
    <source>
        <dbReference type="Proteomes" id="UP000004682"/>
    </source>
</evidence>
<dbReference type="Proteomes" id="UP000004682">
    <property type="component" value="Unassembled WGS sequence"/>
</dbReference>
<sequence>MPAFFDTPRSSTTVVFQLRFSWASVALRSWIRPRELVRPNAADARCSDDANARRVDMRDRLAALRPERNGRARRIRIDEPRRRRMRPHGGHHVRLIGAPRATPWRDSLNEMQAGGRRRNPRAAARVVRRRRILQWRCKKALAAVQSSPRFVRDTCSVRSGTMSALSSDVKSPSADARSPIPPRSVSLSSSSSPVSGA</sequence>